<protein>
    <recommendedName>
        <fullName evidence="4">DUF3159 domain-containing protein</fullName>
    </recommendedName>
</protein>
<keyword evidence="1" id="KW-1133">Transmembrane helix</keyword>
<gene>
    <name evidence="2" type="ORF">KDI_00240</name>
</gene>
<evidence type="ECO:0000256" key="1">
    <source>
        <dbReference type="SAM" id="Phobius"/>
    </source>
</evidence>
<dbReference type="AlphaFoldDB" id="A0A5A5T545"/>
<evidence type="ECO:0008006" key="4">
    <source>
        <dbReference type="Google" id="ProtNLM"/>
    </source>
</evidence>
<sequence length="228" mass="26207">MDKQRHAPRLDFTNVVPSNILQTIVIDLAFPYMLYPILTARMPLLGALGIVALFPIAHIIWNLYQRRMLDLIGIGALYFLLWALINDLVPASSLLQLELQHYTLPIALVGLLILLTHVVGKPLLFYIDRYCHAHSTAQNTAYNDYWQENATYRRMLYRLNIVWGVGQIIFAALLLALFRVISSDIYFTVALVASCLFYVIMAMWSVHYEDTYTQSTETTSNDDQKPYK</sequence>
<feature type="transmembrane region" description="Helical" evidence="1">
    <location>
        <begin position="71"/>
        <end position="89"/>
    </location>
</feature>
<organism evidence="2 3">
    <name type="scientific">Dictyobacter arantiisoli</name>
    <dbReference type="NCBI Taxonomy" id="2014874"/>
    <lineage>
        <taxon>Bacteria</taxon>
        <taxon>Bacillati</taxon>
        <taxon>Chloroflexota</taxon>
        <taxon>Ktedonobacteria</taxon>
        <taxon>Ktedonobacterales</taxon>
        <taxon>Dictyobacteraceae</taxon>
        <taxon>Dictyobacter</taxon>
    </lineage>
</organism>
<feature type="transmembrane region" description="Helical" evidence="1">
    <location>
        <begin position="101"/>
        <end position="120"/>
    </location>
</feature>
<evidence type="ECO:0000313" key="2">
    <source>
        <dbReference type="EMBL" id="GCF06460.1"/>
    </source>
</evidence>
<feature type="transmembrane region" description="Helical" evidence="1">
    <location>
        <begin position="44"/>
        <end position="64"/>
    </location>
</feature>
<feature type="transmembrane region" description="Helical" evidence="1">
    <location>
        <begin position="185"/>
        <end position="206"/>
    </location>
</feature>
<dbReference type="OrthoDB" id="164180at2"/>
<dbReference type="EMBL" id="BIXY01000001">
    <property type="protein sequence ID" value="GCF06460.1"/>
    <property type="molecule type" value="Genomic_DNA"/>
</dbReference>
<comment type="caution">
    <text evidence="2">The sequence shown here is derived from an EMBL/GenBank/DDBJ whole genome shotgun (WGS) entry which is preliminary data.</text>
</comment>
<dbReference type="Proteomes" id="UP000322530">
    <property type="component" value="Unassembled WGS sequence"/>
</dbReference>
<keyword evidence="1" id="KW-0472">Membrane</keyword>
<name>A0A5A5T545_9CHLR</name>
<reference evidence="2 3" key="1">
    <citation type="submission" date="2019-01" db="EMBL/GenBank/DDBJ databases">
        <title>Draft genome sequence of Dictyobacter sp. Uno17.</title>
        <authorList>
            <person name="Wang C.M."/>
            <person name="Zheng Y."/>
            <person name="Sakai Y."/>
            <person name="Abe K."/>
            <person name="Yokota A."/>
            <person name="Yabe S."/>
        </authorList>
    </citation>
    <scope>NUCLEOTIDE SEQUENCE [LARGE SCALE GENOMIC DNA]</scope>
    <source>
        <strain evidence="2 3">Uno17</strain>
    </source>
</reference>
<evidence type="ECO:0000313" key="3">
    <source>
        <dbReference type="Proteomes" id="UP000322530"/>
    </source>
</evidence>
<proteinExistence type="predicted"/>
<keyword evidence="1" id="KW-0812">Transmembrane</keyword>
<accession>A0A5A5T545</accession>
<keyword evidence="3" id="KW-1185">Reference proteome</keyword>
<dbReference type="RefSeq" id="WP_149399067.1">
    <property type="nucleotide sequence ID" value="NZ_BIXY01000001.1"/>
</dbReference>
<feature type="transmembrane region" description="Helical" evidence="1">
    <location>
        <begin position="161"/>
        <end position="179"/>
    </location>
</feature>
<feature type="transmembrane region" description="Helical" evidence="1">
    <location>
        <begin position="20"/>
        <end position="38"/>
    </location>
</feature>